<gene>
    <name evidence="2" type="ORF">OIT44_04205</name>
</gene>
<evidence type="ECO:0000313" key="2">
    <source>
        <dbReference type="EMBL" id="MCW0953278.1"/>
    </source>
</evidence>
<name>A0ABT3E5U8_9LACO</name>
<reference evidence="2 3" key="1">
    <citation type="submission" date="2022-10" db="EMBL/GenBank/DDBJ databases">
        <title>Weissella fermenti sp. nov., isolated from fermented cabbage.</title>
        <authorList>
            <person name="Lee J.K."/>
            <person name="Baek J.H."/>
            <person name="Choi D.G."/>
            <person name="Kim J.M."/>
            <person name="Jeon C.O."/>
        </authorList>
    </citation>
    <scope>NUCLEOTIDE SEQUENCE [LARGE SCALE GENOMIC DNA]</scope>
    <source>
        <strain evidence="2 3">KACC 18534</strain>
    </source>
</reference>
<proteinExistence type="predicted"/>
<keyword evidence="1" id="KW-0175">Coiled coil</keyword>
<keyword evidence="3" id="KW-1185">Reference proteome</keyword>
<organism evidence="2 3">
    <name type="scientific">Weissella ceti</name>
    <dbReference type="NCBI Taxonomy" id="759620"/>
    <lineage>
        <taxon>Bacteria</taxon>
        <taxon>Bacillati</taxon>
        <taxon>Bacillota</taxon>
        <taxon>Bacilli</taxon>
        <taxon>Lactobacillales</taxon>
        <taxon>Lactobacillaceae</taxon>
        <taxon>Weissella</taxon>
    </lineage>
</organism>
<feature type="coiled-coil region" evidence="1">
    <location>
        <begin position="56"/>
        <end position="95"/>
    </location>
</feature>
<evidence type="ECO:0000256" key="1">
    <source>
        <dbReference type="SAM" id="Coils"/>
    </source>
</evidence>
<evidence type="ECO:0000313" key="3">
    <source>
        <dbReference type="Proteomes" id="UP001526225"/>
    </source>
</evidence>
<accession>A0ABT3E5U8</accession>
<comment type="caution">
    <text evidence="2">The sequence shown here is derived from an EMBL/GenBank/DDBJ whole genome shotgun (WGS) entry which is preliminary data.</text>
</comment>
<sequence>MMVNKSTQTPEEMAKMSKEHYTFQRFRGLTNAQIGAEVGVKERIFIKIGWSQVVTADIKRAKKKEREKKLRAIENKETKKQIALNELRKKNLAERPGLIAKSRTITDKLRHDLYAEFGPLTNVPEGHPKLKALRDEHNRLEAELTEMGVLYVN</sequence>
<dbReference type="RefSeq" id="WP_213408034.1">
    <property type="nucleotide sequence ID" value="NZ_CP074441.1"/>
</dbReference>
<protein>
    <recommendedName>
        <fullName evidence="4">Phage protein</fullName>
    </recommendedName>
</protein>
<dbReference type="EMBL" id="JAOZFE010000003">
    <property type="protein sequence ID" value="MCW0953278.1"/>
    <property type="molecule type" value="Genomic_DNA"/>
</dbReference>
<evidence type="ECO:0008006" key="4">
    <source>
        <dbReference type="Google" id="ProtNLM"/>
    </source>
</evidence>
<dbReference type="Proteomes" id="UP001526225">
    <property type="component" value="Unassembled WGS sequence"/>
</dbReference>